<keyword evidence="3" id="KW-1185">Reference proteome</keyword>
<dbReference type="PANTHER" id="PTHR33227:SF54">
    <property type="entry name" value="PROTEIN STIG1"/>
    <property type="match status" value="1"/>
</dbReference>
<dbReference type="Proteomes" id="UP000827889">
    <property type="component" value="Chromosome 1"/>
</dbReference>
<dbReference type="KEGG" id="rarg:115751771"/>
<sequence>MLLLSEDAQSGDTFKLPSLSATTKSYWPLIFFLLIGTCHGDIAARRMELQRSEAPVTTHSNFFRFALRGRQRALSCAGDPTVCANRERNPWGGDTCCFRRYCRDTTRDASNCGACGRACAYGLVCCGGECVDVRSDPHNCGSCFEECPAQSGCSYAMCDYGG</sequence>
<dbReference type="InterPro" id="IPR006969">
    <property type="entry name" value="Stig-like"/>
</dbReference>
<accession>A0A8B8QGE0</accession>
<evidence type="ECO:0000256" key="2">
    <source>
        <dbReference type="ARBA" id="ARBA00022729"/>
    </source>
</evidence>
<protein>
    <submittedName>
        <fullName evidence="4">Stigma-specific STIG1-like protein 4</fullName>
    </submittedName>
</protein>
<dbReference type="GeneID" id="115751771"/>
<reference evidence="3" key="1">
    <citation type="submission" date="2025-05" db="UniProtKB">
        <authorList>
            <consortium name="RefSeq"/>
        </authorList>
    </citation>
    <scope>NUCLEOTIDE SEQUENCE [LARGE SCALE GENOMIC DNA]</scope>
</reference>
<reference evidence="4" key="2">
    <citation type="submission" date="2025-08" db="UniProtKB">
        <authorList>
            <consortium name="RefSeq"/>
        </authorList>
    </citation>
    <scope>IDENTIFICATION</scope>
    <source>
        <tissue evidence="4">Leaf</tissue>
    </source>
</reference>
<gene>
    <name evidence="4" type="primary">LOC115751771</name>
</gene>
<dbReference type="Pfam" id="PF04885">
    <property type="entry name" value="Stig1"/>
    <property type="match status" value="1"/>
</dbReference>
<organism evidence="3 4">
    <name type="scientific">Rhodamnia argentea</name>
    <dbReference type="NCBI Taxonomy" id="178133"/>
    <lineage>
        <taxon>Eukaryota</taxon>
        <taxon>Viridiplantae</taxon>
        <taxon>Streptophyta</taxon>
        <taxon>Embryophyta</taxon>
        <taxon>Tracheophyta</taxon>
        <taxon>Spermatophyta</taxon>
        <taxon>Magnoliopsida</taxon>
        <taxon>eudicotyledons</taxon>
        <taxon>Gunneridae</taxon>
        <taxon>Pentapetalae</taxon>
        <taxon>rosids</taxon>
        <taxon>malvids</taxon>
        <taxon>Myrtales</taxon>
        <taxon>Myrtaceae</taxon>
        <taxon>Myrtoideae</taxon>
        <taxon>Myrteae</taxon>
        <taxon>Australasian group</taxon>
        <taxon>Rhodamnia</taxon>
    </lineage>
</organism>
<evidence type="ECO:0000313" key="4">
    <source>
        <dbReference type="RefSeq" id="XP_030545618.2"/>
    </source>
</evidence>
<comment type="similarity">
    <text evidence="1">Belongs to the STIG1 family.</text>
</comment>
<proteinExistence type="inferred from homology"/>
<name>A0A8B8QGE0_9MYRT</name>
<dbReference type="PANTHER" id="PTHR33227">
    <property type="entry name" value="STIGMA-SPECIFIC STIG1-LIKE PROTEIN 3"/>
    <property type="match status" value="1"/>
</dbReference>
<evidence type="ECO:0000256" key="1">
    <source>
        <dbReference type="ARBA" id="ARBA00006010"/>
    </source>
</evidence>
<evidence type="ECO:0000313" key="3">
    <source>
        <dbReference type="Proteomes" id="UP000827889"/>
    </source>
</evidence>
<keyword evidence="2" id="KW-0732">Signal</keyword>
<dbReference type="RefSeq" id="XP_030545618.2">
    <property type="nucleotide sequence ID" value="XM_030689758.2"/>
</dbReference>
<dbReference type="AlphaFoldDB" id="A0A8B8QGE0"/>